<dbReference type="InterPro" id="IPR003730">
    <property type="entry name" value="Cu_polyphenol_OxRdtase"/>
</dbReference>
<sequence>MFSYLREPTPRGVGDVGVAFTDRRGGVSVGGFRSLNFGRTDVDELAALRTNMSLLRARLGIAPLQTVHQVHGTMIRHIDRVDDLQGPEGWLGDLVPGGAPVPVADSIVCTLPDVPLAIRVADCVPVVLADVHAGVIGAAHAGRVGLLTRVLQATVDAMASRGATSLEAWVGPHICGRCYEVPDDMAAQAYRALPALRARSRWHTASLDLGAGTQAVLEAAGVRVHRVDPCTLEHPDTLFSHRGSRGRAGRQIGLIWRDGSTS</sequence>
<dbReference type="PANTHER" id="PTHR30616">
    <property type="entry name" value="UNCHARACTERIZED PROTEIN YFIH"/>
    <property type="match status" value="1"/>
</dbReference>
<keyword evidence="6" id="KW-0378">Hydrolase</keyword>
<reference evidence="12" key="1">
    <citation type="submission" date="2014-08" db="EMBL/GenBank/DDBJ databases">
        <authorList>
            <person name="Falentin Helene"/>
        </authorList>
    </citation>
    <scope>NUCLEOTIDE SEQUENCE</scope>
</reference>
<accession>A0A0B7NU62</accession>
<dbReference type="KEGG" id="pfre:RM25_1465"/>
<proteinExistence type="inferred from homology"/>
<comment type="catalytic activity">
    <reaction evidence="11">
        <text>S-methyl-5'-thioadenosine + phosphate = 5-(methylsulfanyl)-alpha-D-ribose 1-phosphate + adenine</text>
        <dbReference type="Rhea" id="RHEA:11852"/>
        <dbReference type="ChEBI" id="CHEBI:16708"/>
        <dbReference type="ChEBI" id="CHEBI:17509"/>
        <dbReference type="ChEBI" id="CHEBI:43474"/>
        <dbReference type="ChEBI" id="CHEBI:58533"/>
        <dbReference type="EC" id="2.4.2.28"/>
    </reaction>
    <physiologicalReaction direction="left-to-right" evidence="11">
        <dbReference type="Rhea" id="RHEA:11853"/>
    </physiologicalReaction>
</comment>
<dbReference type="Gene3D" id="3.60.140.10">
    <property type="entry name" value="CNF1/YfiH-like putative cysteine hydrolases"/>
    <property type="match status" value="1"/>
</dbReference>
<dbReference type="Pfam" id="PF02578">
    <property type="entry name" value="Cu-oxidase_4"/>
    <property type="match status" value="1"/>
</dbReference>
<dbReference type="GeneID" id="61221822"/>
<comment type="similarity">
    <text evidence="3">Belongs to the purine nucleoside phosphorylase YfiH/LACC1 family.</text>
</comment>
<dbReference type="RefSeq" id="WP_013161411.1">
    <property type="nucleotide sequence ID" value="NZ_CP010341.1"/>
</dbReference>
<evidence type="ECO:0000256" key="3">
    <source>
        <dbReference type="ARBA" id="ARBA00007353"/>
    </source>
</evidence>
<comment type="catalytic activity">
    <reaction evidence="10">
        <text>adenosine + phosphate = alpha-D-ribose 1-phosphate + adenine</text>
        <dbReference type="Rhea" id="RHEA:27642"/>
        <dbReference type="ChEBI" id="CHEBI:16335"/>
        <dbReference type="ChEBI" id="CHEBI:16708"/>
        <dbReference type="ChEBI" id="CHEBI:43474"/>
        <dbReference type="ChEBI" id="CHEBI:57720"/>
        <dbReference type="EC" id="2.4.2.1"/>
    </reaction>
    <physiologicalReaction direction="left-to-right" evidence="10">
        <dbReference type="Rhea" id="RHEA:27643"/>
    </physiologicalReaction>
</comment>
<comment type="catalytic activity">
    <reaction evidence="9">
        <text>adenosine + H2O + H(+) = inosine + NH4(+)</text>
        <dbReference type="Rhea" id="RHEA:24408"/>
        <dbReference type="ChEBI" id="CHEBI:15377"/>
        <dbReference type="ChEBI" id="CHEBI:15378"/>
        <dbReference type="ChEBI" id="CHEBI:16335"/>
        <dbReference type="ChEBI" id="CHEBI:17596"/>
        <dbReference type="ChEBI" id="CHEBI:28938"/>
        <dbReference type="EC" id="3.5.4.4"/>
    </reaction>
    <physiologicalReaction direction="left-to-right" evidence="9">
        <dbReference type="Rhea" id="RHEA:24409"/>
    </physiologicalReaction>
</comment>
<dbReference type="EMBL" id="LM676436">
    <property type="protein sequence ID" value="CEP27470.1"/>
    <property type="molecule type" value="Genomic_DNA"/>
</dbReference>
<keyword evidence="4" id="KW-0808">Transferase</keyword>
<dbReference type="PANTHER" id="PTHR30616:SF2">
    <property type="entry name" value="PURINE NUCLEOSIDE PHOSPHORYLASE LACC1"/>
    <property type="match status" value="1"/>
</dbReference>
<dbReference type="SUPFAM" id="SSF64438">
    <property type="entry name" value="CNF1/YfiH-like putative cysteine hydrolases"/>
    <property type="match status" value="1"/>
</dbReference>
<comment type="catalytic activity">
    <reaction evidence="1">
        <text>inosine + phosphate = alpha-D-ribose 1-phosphate + hypoxanthine</text>
        <dbReference type="Rhea" id="RHEA:27646"/>
        <dbReference type="ChEBI" id="CHEBI:17368"/>
        <dbReference type="ChEBI" id="CHEBI:17596"/>
        <dbReference type="ChEBI" id="CHEBI:43474"/>
        <dbReference type="ChEBI" id="CHEBI:57720"/>
        <dbReference type="EC" id="2.4.2.1"/>
    </reaction>
    <physiologicalReaction direction="left-to-right" evidence="1">
        <dbReference type="Rhea" id="RHEA:27647"/>
    </physiologicalReaction>
</comment>
<evidence type="ECO:0008006" key="13">
    <source>
        <dbReference type="Google" id="ProtNLM"/>
    </source>
</evidence>
<gene>
    <name evidence="12" type="ORF">PFCIRM138_01760</name>
</gene>
<evidence type="ECO:0000313" key="12">
    <source>
        <dbReference type="EMBL" id="CEP27470.1"/>
    </source>
</evidence>
<keyword evidence="8" id="KW-0186">Copper</keyword>
<organism evidence="12">
    <name type="scientific">Propionibacterium freudenreichii subsp. freudenreichii</name>
    <dbReference type="NCBI Taxonomy" id="66712"/>
    <lineage>
        <taxon>Bacteria</taxon>
        <taxon>Bacillati</taxon>
        <taxon>Actinomycetota</taxon>
        <taxon>Actinomycetes</taxon>
        <taxon>Propionibacteriales</taxon>
        <taxon>Propionibacteriaceae</taxon>
        <taxon>Propionibacterium</taxon>
    </lineage>
</organism>
<keyword evidence="5" id="KW-0479">Metal-binding</keyword>
<evidence type="ECO:0000256" key="4">
    <source>
        <dbReference type="ARBA" id="ARBA00022679"/>
    </source>
</evidence>
<dbReference type="InterPro" id="IPR011324">
    <property type="entry name" value="Cytotoxic_necrot_fac-like_cat"/>
</dbReference>
<dbReference type="GO" id="GO:0016787">
    <property type="term" value="F:hydrolase activity"/>
    <property type="evidence" value="ECO:0007669"/>
    <property type="project" value="UniProtKB-KW"/>
</dbReference>
<comment type="function">
    <text evidence="2">Purine nucleoside enzyme that catalyzes the phosphorolysis of adenosine and inosine nucleosides, yielding D-ribose 1-phosphate and the respective free bases, adenine and hypoxanthine. Also catalyzes the phosphorolysis of S-methyl-5'-thioadenosine into adenine and S-methyl-5-thio-alpha-D-ribose 1-phosphate. Also has adenosine deaminase activity.</text>
</comment>
<evidence type="ECO:0000256" key="11">
    <source>
        <dbReference type="ARBA" id="ARBA00049893"/>
    </source>
</evidence>
<evidence type="ECO:0000256" key="6">
    <source>
        <dbReference type="ARBA" id="ARBA00022801"/>
    </source>
</evidence>
<dbReference type="GO" id="GO:0017061">
    <property type="term" value="F:S-methyl-5-thioadenosine phosphorylase activity"/>
    <property type="evidence" value="ECO:0007669"/>
    <property type="project" value="UniProtKB-EC"/>
</dbReference>
<evidence type="ECO:0000256" key="8">
    <source>
        <dbReference type="ARBA" id="ARBA00023008"/>
    </source>
</evidence>
<dbReference type="InterPro" id="IPR038371">
    <property type="entry name" value="Cu_polyphenol_OxRdtase_sf"/>
</dbReference>
<evidence type="ECO:0000256" key="9">
    <source>
        <dbReference type="ARBA" id="ARBA00047989"/>
    </source>
</evidence>
<dbReference type="PATRIC" id="fig|66712.6.peg.1494"/>
<evidence type="ECO:0000256" key="1">
    <source>
        <dbReference type="ARBA" id="ARBA00000553"/>
    </source>
</evidence>
<evidence type="ECO:0000256" key="7">
    <source>
        <dbReference type="ARBA" id="ARBA00022833"/>
    </source>
</evidence>
<evidence type="ECO:0000256" key="10">
    <source>
        <dbReference type="ARBA" id="ARBA00048968"/>
    </source>
</evidence>
<dbReference type="AlphaFoldDB" id="A0A0B7NU62"/>
<dbReference type="GO" id="GO:0005507">
    <property type="term" value="F:copper ion binding"/>
    <property type="evidence" value="ECO:0007669"/>
    <property type="project" value="TreeGrafter"/>
</dbReference>
<protein>
    <recommendedName>
        <fullName evidence="13">YfiH family protein</fullName>
    </recommendedName>
</protein>
<evidence type="ECO:0000256" key="2">
    <source>
        <dbReference type="ARBA" id="ARBA00003215"/>
    </source>
</evidence>
<keyword evidence="7" id="KW-0862">Zinc</keyword>
<name>A0A0B7NU62_PROFF</name>
<dbReference type="CDD" id="cd16833">
    <property type="entry name" value="YfiH"/>
    <property type="match status" value="1"/>
</dbReference>
<evidence type="ECO:0000256" key="5">
    <source>
        <dbReference type="ARBA" id="ARBA00022723"/>
    </source>
</evidence>